<accession>A0ABU5L3R9</accession>
<keyword evidence="7" id="KW-1035">Host cytoplasm</keyword>
<dbReference type="SMART" id="SM00369">
    <property type="entry name" value="LRR_TYP"/>
    <property type="match status" value="4"/>
</dbReference>
<dbReference type="EMBL" id="JAXUBM010000026">
    <property type="protein sequence ID" value="MDZ5740518.1"/>
    <property type="molecule type" value="Genomic_DNA"/>
</dbReference>
<dbReference type="InterPro" id="IPR032675">
    <property type="entry name" value="LRR_dom_sf"/>
</dbReference>
<dbReference type="Proteomes" id="UP001292116">
    <property type="component" value="Unassembled WGS sequence"/>
</dbReference>
<evidence type="ECO:0000256" key="4">
    <source>
        <dbReference type="ARBA" id="ARBA00022729"/>
    </source>
</evidence>
<evidence type="ECO:0000313" key="9">
    <source>
        <dbReference type="EMBL" id="MDZ5740518.1"/>
    </source>
</evidence>
<proteinExistence type="inferred from homology"/>
<dbReference type="PANTHER" id="PTHR24373">
    <property type="entry name" value="SLIT RELATED LEUCINE-RICH REPEAT NEURONAL PROTEIN"/>
    <property type="match status" value="1"/>
</dbReference>
<dbReference type="Pfam" id="PF20178">
    <property type="entry name" value="ToxA_N"/>
    <property type="match status" value="1"/>
</dbReference>
<dbReference type="Pfam" id="PF14496">
    <property type="entry name" value="NEL"/>
    <property type="match status" value="1"/>
</dbReference>
<evidence type="ECO:0000256" key="7">
    <source>
        <dbReference type="PROSITE-ProRule" id="PRU01398"/>
    </source>
</evidence>
<comment type="caution">
    <text evidence="9">The sequence shown here is derived from an EMBL/GenBank/DDBJ whole genome shotgun (WGS) entry which is preliminary data.</text>
</comment>
<gene>
    <name evidence="9" type="ORF">SOW75_20260</name>
</gene>
<keyword evidence="5" id="KW-0677">Repeat</keyword>
<dbReference type="Gene3D" id="3.80.10.10">
    <property type="entry name" value="Ribonuclease Inhibitor"/>
    <property type="match status" value="2"/>
</dbReference>
<evidence type="ECO:0000256" key="1">
    <source>
        <dbReference type="ARBA" id="ARBA00000900"/>
    </source>
</evidence>
<evidence type="ECO:0000313" key="10">
    <source>
        <dbReference type="Proteomes" id="UP001292116"/>
    </source>
</evidence>
<keyword evidence="7" id="KW-0964">Secreted</keyword>
<feature type="domain" description="NEL" evidence="8">
    <location>
        <begin position="1274"/>
        <end position="1623"/>
    </location>
</feature>
<protein>
    <recommendedName>
        <fullName evidence="2">RING-type E3 ubiquitin transferase</fullName>
        <ecNumber evidence="2">2.3.2.27</ecNumber>
    </recommendedName>
</protein>
<dbReference type="InterPro" id="IPR050328">
    <property type="entry name" value="Dev_Immune_Receptor"/>
</dbReference>
<keyword evidence="7" id="KW-0808">Transferase</keyword>
<dbReference type="InterPro" id="IPR046673">
    <property type="entry name" value="ToxA_N"/>
</dbReference>
<evidence type="ECO:0000256" key="2">
    <source>
        <dbReference type="ARBA" id="ARBA00012483"/>
    </source>
</evidence>
<dbReference type="RefSeq" id="WP_322491821.1">
    <property type="nucleotide sequence ID" value="NZ_JAXUBM010000026.1"/>
</dbReference>
<evidence type="ECO:0000256" key="6">
    <source>
        <dbReference type="ARBA" id="ARBA00023026"/>
    </source>
</evidence>
<comment type="PTM">
    <text evidence="7">Ubiquitinated in the presence of host E1 ubiquitin-activating enzyme, E2 ubiquitin-conjugating enzyme and ubiquitin.</text>
</comment>
<dbReference type="InterPro" id="IPR003591">
    <property type="entry name" value="Leu-rich_rpt_typical-subtyp"/>
</dbReference>
<organism evidence="9 10">
    <name type="scientific">Pseudomonas asiatica</name>
    <dbReference type="NCBI Taxonomy" id="2219225"/>
    <lineage>
        <taxon>Bacteria</taxon>
        <taxon>Pseudomonadati</taxon>
        <taxon>Pseudomonadota</taxon>
        <taxon>Gammaproteobacteria</taxon>
        <taxon>Pseudomonadales</taxon>
        <taxon>Pseudomonadaceae</taxon>
        <taxon>Pseudomonas</taxon>
    </lineage>
</organism>
<dbReference type="PANTHER" id="PTHR24373:SF370">
    <property type="entry name" value="FISH-LIPS, ISOFORM E"/>
    <property type="match status" value="1"/>
</dbReference>
<dbReference type="Gene3D" id="1.20.58.360">
    <property type="entry name" value="Shigella T3SS effector IpaH defines"/>
    <property type="match status" value="1"/>
</dbReference>
<keyword evidence="7" id="KW-0833">Ubl conjugation pathway</keyword>
<evidence type="ECO:0000256" key="5">
    <source>
        <dbReference type="ARBA" id="ARBA00022737"/>
    </source>
</evidence>
<sequence length="1623" mass="183224">MSSTPMPFHQAQIVRNLPDWCRTMYPDHTRRVVQSIRKDYLDENGSPYAWYAAASDEDQARLRQLISARDAEFKALRALLEDFRQISEFCKPLLESRLGPDVKADKAQYLHQPFKVYTTLVNVPGLDFSLGGDDTYIKRPEGPPQKRTLLEAALHNFEGTDEVGPFDTLTLGPDDDASLPGLEPEAFVNLCRSLDLGRQYQDHLQSIYEGPRKAAIEQQWIDASQQALKTEAMIAYLKSLLTLKGRDALVQLCDNESTPRYGEHKLRCWRFSLLGIPIHGVLLLGPDEADQTNPCMLYIPQDAQHPLREFASLQKAGAHIRQRLLQTTFRQHLISFADKDHQVEFSRKLEHALFEQGTSTRRPKDKPELHFKRTRLALPIWQVLYKDHKRRLKATARTIAVPTADADAKARKERLQHWLDAGMNVLNVAAFFVPGLDAAMLGVFAYDLMDSVFTGFEAWEEGDTQEALQQLESLAINAAVVAGFAAGSSALKASGFVDALESVLKGGRERLWHPDMGPYSTSDSLPVGVPTNSEGLYIFDGKSHVWLQGKLYEVFETGGQWHVRHPNAPDAYAPALRYLGDQRWQLAHDNPLEWDDAQLLEGLGQFSQGLDASEQLAALRITEVDADTLRHSQVNGSRPPALLADALLRLRLTNDVQTIITRVRHGLPLAAHMNFALPELVQMPGWPAHYRLKVFTGAEKWGEAVYFGAEPKTDTLQIEIGREELDNGELSKVVLAGMDEDVIEQLLPDTPAEQRPSALDELLANRLSARRREVFESMLKSHRVPLGDEAKTLGRQFPGLPDNALEELVAHADSAERDRLKSGRVPLRVAEEARYLQARARLDRALTGLYRADLANDDSQLLRDALVAEKPQATEAEVFASAVADRSGCAALLGQQPIKPGFRSPMRLAHGRFGYPLSGRGTGPIGAYAATRRLNSLFPSLSSNEINALRGELSQTGDLGSAIRQLETEWRDLNSYLEAWYKSPNDIFERLDRQRCTDRLIDAWRREGRSKLGTLVLEQIRLPELPAITASLPHIRELKLNELQLQRLDSTFLSRFPNLEVLEVTNNREIDGEALFQALESVPRLRTLDLTNNTLATLSPTAQRVLAAMPDLRQLNLRRNQLTLDEATLTFLCGRPLDVLRLGHNRITLDENLATRFQDMIHPQQLELDFNPLQHAPDVRYMARLQHLNLSDAHLQAFPQGLSTLMNQSQYQLRYLDLSSNRIHHVPDLASILRSPYARDVAARLPERRWFFNYNNLEAESARRLRASGVNVFEHAPDRQEWQGFWRDAATDHQKQLWSDLFDQNDNGDLQGVLERLTDSLEARRDPEGLRARVWELLQHAHGDTALRERLNEVAQSFPPTCGDAGAEAFSALEVELLANQASGWARDTAKPLLDLYRKLYRREKVNELADRISLRRGLRKQALQEHVAQLPARDVLDVPAAFPDADLATGLVDDIEVRLALRQSLSGKLDFPEPSSGMLYRDTARINQQIIDNVRAAVLELDADTTARQQWMSEQPVWVDYLKRQYASQFEAITDFWRPGLDYLFYCLDESQEPITYLDNAIIKVLFPKKPIPALDENGTLRRVPFNEQAYVKATNALTQAQQEVEAGLLLSLTRQADILDA</sequence>
<dbReference type="PROSITE" id="PS52053">
    <property type="entry name" value="NEL"/>
    <property type="match status" value="1"/>
</dbReference>
<feature type="active site" description="Glycyl thioester intermediate" evidence="7">
    <location>
        <position position="1362"/>
    </location>
</feature>
<dbReference type="PROSITE" id="PS51450">
    <property type="entry name" value="LRR"/>
    <property type="match status" value="1"/>
</dbReference>
<keyword evidence="6" id="KW-0843">Virulence</keyword>
<dbReference type="EC" id="2.3.2.27" evidence="2"/>
<comment type="similarity">
    <text evidence="7">Belongs to the LRR-containing bacterial E3 ligase family.</text>
</comment>
<keyword evidence="10" id="KW-1185">Reference proteome</keyword>
<keyword evidence="7" id="KW-0832">Ubl conjugation</keyword>
<evidence type="ECO:0000256" key="3">
    <source>
        <dbReference type="ARBA" id="ARBA00022614"/>
    </source>
</evidence>
<keyword evidence="4" id="KW-0732">Signal</keyword>
<dbReference type="InterPro" id="IPR029487">
    <property type="entry name" value="NEL_dom"/>
</dbReference>
<evidence type="ECO:0000259" key="8">
    <source>
        <dbReference type="PROSITE" id="PS52053"/>
    </source>
</evidence>
<reference evidence="9 10" key="1">
    <citation type="submission" date="2023-11" db="EMBL/GenBank/DDBJ databases">
        <title>Draft genomes analysis of Pseudomonas asiatica isolated from milk, feces and farm soil of cows suffering from clinical mastitis.</title>
        <authorList>
            <person name="Rahman T."/>
            <person name="Das Z.C."/>
            <person name="Hoque M.N."/>
        </authorList>
    </citation>
    <scope>NUCLEOTIDE SEQUENCE [LARGE SCALE GENOMIC DNA]</scope>
    <source>
        <strain evidence="9 10">2F2</strain>
    </source>
</reference>
<comment type="catalytic activity">
    <reaction evidence="1">
        <text>S-ubiquitinyl-[E2 ubiquitin-conjugating enzyme]-L-cysteine + [acceptor protein]-L-lysine = [E2 ubiquitin-conjugating enzyme]-L-cysteine + N(6)-ubiquitinyl-[acceptor protein]-L-lysine.</text>
        <dbReference type="EC" id="2.3.2.27"/>
    </reaction>
</comment>
<name>A0ABU5L3R9_9PSED</name>
<dbReference type="SUPFAM" id="SSF52058">
    <property type="entry name" value="L domain-like"/>
    <property type="match status" value="1"/>
</dbReference>
<dbReference type="InterPro" id="IPR001611">
    <property type="entry name" value="Leu-rich_rpt"/>
</dbReference>
<keyword evidence="3" id="KW-0433">Leucine-rich repeat</keyword>